<comment type="caution">
    <text evidence="1">The sequence shown here is derived from an EMBL/GenBank/DDBJ whole genome shotgun (WGS) entry which is preliminary data.</text>
</comment>
<proteinExistence type="predicted"/>
<dbReference type="Proteomes" id="UP000798662">
    <property type="component" value="Chromosome 1"/>
</dbReference>
<protein>
    <submittedName>
        <fullName evidence="1">Uncharacterized protein</fullName>
    </submittedName>
</protein>
<gene>
    <name evidence="1" type="ORF">I4F81_004678</name>
</gene>
<accession>A0ACC3BW33</accession>
<reference evidence="1" key="1">
    <citation type="submission" date="2019-11" db="EMBL/GenBank/DDBJ databases">
        <title>Nori genome reveals adaptations in red seaweeds to the harsh intertidal environment.</title>
        <authorList>
            <person name="Wang D."/>
            <person name="Mao Y."/>
        </authorList>
    </citation>
    <scope>NUCLEOTIDE SEQUENCE</scope>
    <source>
        <tissue evidence="1">Gametophyte</tissue>
    </source>
</reference>
<keyword evidence="2" id="KW-1185">Reference proteome</keyword>
<name>A0ACC3BW33_PYRYE</name>
<evidence type="ECO:0000313" key="2">
    <source>
        <dbReference type="Proteomes" id="UP000798662"/>
    </source>
</evidence>
<evidence type="ECO:0000313" key="1">
    <source>
        <dbReference type="EMBL" id="KAK1862102.1"/>
    </source>
</evidence>
<organism evidence="1 2">
    <name type="scientific">Pyropia yezoensis</name>
    <name type="common">Susabi-nori</name>
    <name type="synonym">Porphyra yezoensis</name>
    <dbReference type="NCBI Taxonomy" id="2788"/>
    <lineage>
        <taxon>Eukaryota</taxon>
        <taxon>Rhodophyta</taxon>
        <taxon>Bangiophyceae</taxon>
        <taxon>Bangiales</taxon>
        <taxon>Bangiaceae</taxon>
        <taxon>Pyropia</taxon>
    </lineage>
</organism>
<sequence length="658" mass="68314">MRMPWTWAAPLASPLVVIVVIVMSVAAAAATMPPAAAAVGGSLLVPRVGMETIDADALVAILQQLRNHEQALDASFLGLCGILVFLMQTGFAMLTAGSVRSKNVQSLLFKNLIDCCTGAVAFYLFGFGLAYGASGNGFLSYSQFALSNVDVATSRDFFFQWAVSAAASTIVSGAIAERAAVHAYLLYSLVITGFLYPVVAHAVWDTKGWLSAHNVSPLLGSGMIDFAGSSIVHVVGGLSGLWGALIVGPRTGRFVNGVATPFPGHNVALIVLGCLLLWTGWFGFNAGAMLRVSTPVPHELFGGTVAVLSTGESVLFSPTLAVKHTLVSTTLGATGAALSGLVLSKVMIKVFDVCFIVNCLLGGLVSITAGAATMEPYAALLVGAFGALVYTGTSRAMTYFEVDDPVDGTGVHLGCGLWGTLSVGFFSTERLQAIAGFNHTHYGLAYGGGGRLLLCQVIGIAVIGAMVTVTIAPLFLLLRAFGILRVTADQEEAGIDEICHGGAAYPEDVRPWDTIVRENSLESPTSPSTVVLPGQGSLDPDAIDSLMGSDKSHTGSFRPAGRAQGPRFATTGSRSMQPTGGDGPLASSAARPLAAVVDADATEAPALRLSRSADPSRWRSESGRQHGRAVAELPRRSSEGARSTVSVLATVPDAELPW</sequence>
<dbReference type="EMBL" id="CM020618">
    <property type="protein sequence ID" value="KAK1862102.1"/>
    <property type="molecule type" value="Genomic_DNA"/>
</dbReference>